<feature type="transmembrane region" description="Helical" evidence="1">
    <location>
        <begin position="98"/>
        <end position="117"/>
    </location>
</feature>
<feature type="transmembrane region" description="Helical" evidence="1">
    <location>
        <begin position="495"/>
        <end position="514"/>
    </location>
</feature>
<keyword evidence="1" id="KW-0812">Transmembrane</keyword>
<feature type="transmembrane region" description="Helical" evidence="1">
    <location>
        <begin position="418"/>
        <end position="435"/>
    </location>
</feature>
<feature type="transmembrane region" description="Helical" evidence="1">
    <location>
        <begin position="526"/>
        <end position="544"/>
    </location>
</feature>
<feature type="transmembrane region" description="Helical" evidence="1">
    <location>
        <begin position="391"/>
        <end position="412"/>
    </location>
</feature>
<comment type="caution">
    <text evidence="2">The sequence shown here is derived from an EMBL/GenBank/DDBJ whole genome shotgun (WGS) entry which is preliminary data.</text>
</comment>
<evidence type="ECO:0000313" key="3">
    <source>
        <dbReference type="Proteomes" id="UP000295606"/>
    </source>
</evidence>
<organism evidence="2 3">
    <name type="scientific">Paraburkholderia guartelaensis</name>
    <dbReference type="NCBI Taxonomy" id="2546446"/>
    <lineage>
        <taxon>Bacteria</taxon>
        <taxon>Pseudomonadati</taxon>
        <taxon>Pseudomonadota</taxon>
        <taxon>Betaproteobacteria</taxon>
        <taxon>Burkholderiales</taxon>
        <taxon>Burkholderiaceae</taxon>
        <taxon>Paraburkholderia</taxon>
    </lineage>
</organism>
<feature type="transmembrane region" description="Helical" evidence="1">
    <location>
        <begin position="150"/>
        <end position="172"/>
    </location>
</feature>
<protein>
    <submittedName>
        <fullName evidence="2">FUSC family protein</fullName>
    </submittedName>
</protein>
<dbReference type="AlphaFoldDB" id="A0A4V2ZWK7"/>
<feature type="transmembrane region" description="Helical" evidence="1">
    <location>
        <begin position="471"/>
        <end position="488"/>
    </location>
</feature>
<evidence type="ECO:0000256" key="1">
    <source>
        <dbReference type="SAM" id="Phobius"/>
    </source>
</evidence>
<dbReference type="InterPro" id="IPR006726">
    <property type="entry name" value="PHBA_efflux_AaeB/fusaric-R"/>
</dbReference>
<feature type="transmembrane region" description="Helical" evidence="1">
    <location>
        <begin position="71"/>
        <end position="91"/>
    </location>
</feature>
<feature type="transmembrane region" description="Helical" evidence="1">
    <location>
        <begin position="442"/>
        <end position="465"/>
    </location>
</feature>
<accession>A0A4V2ZWK7</accession>
<dbReference type="Pfam" id="PF04632">
    <property type="entry name" value="FUSC"/>
    <property type="match status" value="1"/>
</dbReference>
<sequence>MMTTWEGLRKEFADVYGDELPRIVHAFKAALAVIMSMLICMRLELRAPGTAMVSAVIVMFHQQSGMVIARAFYRTLGIICGCLAGLMLIILFAQQPALFLAGLAVWVGLFVAGASYYKNYQSYGFVLSGYAACITTVPEWSTPYDVTYNIIYTISEVLIGVASGSLVSALVFPQRVVPALTKWRANAMTLLLNSLRGAVRGEPGYEPVETYLKLVRESVTMEGLRTAAVFEEPEMRLRDEGLLELDKTFLGVVTRIFSVFRARRNSANIGEALRSTVDAIFGKVANVIANENAACLETASGLQRMIERLSALEASLLLYLDRRTNGNEQQDESGYEAIAMVAAEAWSAVVALRLFCNTCKVLIDPPRVRFTQPVAEAVAFIRSVPLHTSGFTAAIAGVRAALAVAVVGYAWVLSGWDNGYSAVVAAGITSGFFSLSPTPAVASWQVFVGCLIAWIVGFGANFFVMPALGDVTLFALCLGIVLFLGSYVNTFPRVALFGAGFNIYFCYVLTPTNVAVYNPPYILDRGFGLLIGIGVSAVAFSLVVSREGAWMASRSATRIRSIVERAARDPVDTNDAIQVGIAMRDLIVHISTLPHVTPDQLQRATSWAFDQLWIVNTLMKVRNLEFTQPDLLPPAWGEAQAEWLSAMERLAQRADAESVETALAAIRRALNALAGPPGDPESDECRAILKMRARLYSTWAALTDQLPRLRAVAAAES</sequence>
<gene>
    <name evidence="2" type="ORF">E1N52_02425</name>
</gene>
<keyword evidence="1" id="KW-0472">Membrane</keyword>
<dbReference type="EMBL" id="SMOD01000002">
    <property type="protein sequence ID" value="TDG10233.1"/>
    <property type="molecule type" value="Genomic_DNA"/>
</dbReference>
<dbReference type="GO" id="GO:0005886">
    <property type="term" value="C:plasma membrane"/>
    <property type="evidence" value="ECO:0007669"/>
    <property type="project" value="InterPro"/>
</dbReference>
<reference evidence="2 3" key="1">
    <citation type="submission" date="2019-03" db="EMBL/GenBank/DDBJ databases">
        <title>Paraburkholderia sp. isolated from native Mimosa gymnas in Guartela State Park, Brazil.</title>
        <authorList>
            <person name="Paulitsch F."/>
            <person name="Hungria M."/>
            <person name="Delamuta J.R.M."/>
            <person name="Ribeiro R.A."/>
            <person name="Dall'Agnol R."/>
            <person name="Silva J.S.B."/>
        </authorList>
    </citation>
    <scope>NUCLEOTIDE SEQUENCE [LARGE SCALE GENOMIC DNA]</scope>
    <source>
        <strain evidence="2 3">CNPSo 3008</strain>
    </source>
</reference>
<dbReference type="GO" id="GO:0022857">
    <property type="term" value="F:transmembrane transporter activity"/>
    <property type="evidence" value="ECO:0007669"/>
    <property type="project" value="InterPro"/>
</dbReference>
<name>A0A4V2ZWK7_9BURK</name>
<dbReference type="RefSeq" id="WP_133179859.1">
    <property type="nucleotide sequence ID" value="NZ_SMOD01000002.1"/>
</dbReference>
<dbReference type="OrthoDB" id="6538131at2"/>
<evidence type="ECO:0000313" key="2">
    <source>
        <dbReference type="EMBL" id="TDG10233.1"/>
    </source>
</evidence>
<keyword evidence="1" id="KW-1133">Transmembrane helix</keyword>
<proteinExistence type="predicted"/>
<dbReference type="Proteomes" id="UP000295606">
    <property type="component" value="Unassembled WGS sequence"/>
</dbReference>